<keyword evidence="3" id="KW-1185">Reference proteome</keyword>
<accession>A0A0M4NIA0</accession>
<proteinExistence type="predicted"/>
<dbReference type="STRING" id="1705394.SP60_08080"/>
<evidence type="ECO:0008006" key="4">
    <source>
        <dbReference type="Google" id="ProtNLM"/>
    </source>
</evidence>
<reference evidence="2 3" key="1">
    <citation type="journal article" date="2015" name="Genome Announc.">
        <title>Genome Sequence of 'Candidatus Thioglobus autotrophica' Strain EF1, a Chemoautotroph from the SUP05 Clade of Marine Gammaproteobacteria.</title>
        <authorList>
            <person name="Shah V."/>
            <person name="Morris R.M."/>
        </authorList>
    </citation>
    <scope>NUCLEOTIDE SEQUENCE [LARGE SCALE GENOMIC DNA]</scope>
    <source>
        <strain evidence="2 3">EF1</strain>
    </source>
</reference>
<dbReference type="Proteomes" id="UP000058020">
    <property type="component" value="Chromosome"/>
</dbReference>
<evidence type="ECO:0000256" key="1">
    <source>
        <dbReference type="SAM" id="Phobius"/>
    </source>
</evidence>
<sequence length="118" mass="13663">MNQLKDIKPIVAIADDSLIYFLIVLIIVIALAFLYWRLGKKRHDSNKKIALKKLQALDFSNSKAVAYDFKKYAQLLCNETNQAKFKQINSDLEPYKYKKQVGDLNPALIQTIQDFIRV</sequence>
<keyword evidence="1" id="KW-0472">Membrane</keyword>
<dbReference type="OrthoDB" id="9791791at2"/>
<keyword evidence="1" id="KW-0812">Transmembrane</keyword>
<dbReference type="EMBL" id="CP010552">
    <property type="protein sequence ID" value="ALE53146.1"/>
    <property type="molecule type" value="Genomic_DNA"/>
</dbReference>
<evidence type="ECO:0000313" key="3">
    <source>
        <dbReference type="Proteomes" id="UP000058020"/>
    </source>
</evidence>
<dbReference type="AlphaFoldDB" id="A0A0M4NIA0"/>
<evidence type="ECO:0000313" key="2">
    <source>
        <dbReference type="EMBL" id="ALE53146.1"/>
    </source>
</evidence>
<protein>
    <recommendedName>
        <fullName evidence="4">DUF4381 domain-containing protein</fullName>
    </recommendedName>
</protein>
<keyword evidence="1" id="KW-1133">Transmembrane helix</keyword>
<gene>
    <name evidence="2" type="ORF">SP60_08080</name>
</gene>
<name>A0A0M4NIA0_9GAMM</name>
<dbReference type="KEGG" id="tho:SP60_08080"/>
<organism evidence="2 3">
    <name type="scientific">Candidatus Thioglobus autotrophicus</name>
    <dbReference type="NCBI Taxonomy" id="1705394"/>
    <lineage>
        <taxon>Bacteria</taxon>
        <taxon>Pseudomonadati</taxon>
        <taxon>Pseudomonadota</taxon>
        <taxon>Gammaproteobacteria</taxon>
        <taxon>Candidatus Pseudothioglobaceae</taxon>
        <taxon>Candidatus Thioglobus</taxon>
    </lineage>
</organism>
<dbReference type="RefSeq" id="WP_053952144.1">
    <property type="nucleotide sequence ID" value="NZ_CP010552.1"/>
</dbReference>
<feature type="transmembrane region" description="Helical" evidence="1">
    <location>
        <begin position="18"/>
        <end position="38"/>
    </location>
</feature>